<dbReference type="EMBL" id="RAWX01000004">
    <property type="protein sequence ID" value="RKJ86250.1"/>
    <property type="molecule type" value="Genomic_DNA"/>
</dbReference>
<sequence>MNDVHISGSYKAATLACLVASVSAYLIGLWNAQMELNEKGYYLICLLFGLFSAISLQKVIRDKAEGLFVSEKYKAICIVATGAAIALFLIGLWNATLLLSEKGFYIMAFLLALFSSATMQKNERDQAHIRRDVSPEEVPRIMDDN</sequence>
<dbReference type="RefSeq" id="WP_120415887.1">
    <property type="nucleotide sequence ID" value="NZ_JAAKTC010000024.1"/>
</dbReference>
<feature type="transmembrane region" description="Helical" evidence="1">
    <location>
        <begin position="39"/>
        <end position="56"/>
    </location>
</feature>
<keyword evidence="1" id="KW-0472">Membrane</keyword>
<name>A0A3A9I8Y7_AERVE</name>
<feature type="domain" description="YiaAB two helix" evidence="2">
    <location>
        <begin position="73"/>
        <end position="125"/>
    </location>
</feature>
<evidence type="ECO:0000313" key="3">
    <source>
        <dbReference type="EMBL" id="RKJ86250.1"/>
    </source>
</evidence>
<protein>
    <recommendedName>
        <fullName evidence="2">YiaAB two helix domain-containing protein</fullName>
    </recommendedName>
</protein>
<dbReference type="GO" id="GO:0005886">
    <property type="term" value="C:plasma membrane"/>
    <property type="evidence" value="ECO:0007669"/>
    <property type="project" value="TreeGrafter"/>
</dbReference>
<accession>A0A3A9I8Y7</accession>
<feature type="transmembrane region" description="Helical" evidence="1">
    <location>
        <begin position="12"/>
        <end position="33"/>
    </location>
</feature>
<feature type="domain" description="YiaAB two helix" evidence="2">
    <location>
        <begin position="10"/>
        <end position="62"/>
    </location>
</feature>
<proteinExistence type="predicted"/>
<gene>
    <name evidence="3" type="ORF">D6R50_18350</name>
</gene>
<comment type="caution">
    <text evidence="3">The sequence shown here is derived from an EMBL/GenBank/DDBJ whole genome shotgun (WGS) entry which is preliminary data.</text>
</comment>
<dbReference type="GO" id="GO:0006974">
    <property type="term" value="P:DNA damage response"/>
    <property type="evidence" value="ECO:0007669"/>
    <property type="project" value="TreeGrafter"/>
</dbReference>
<keyword evidence="1" id="KW-0812">Transmembrane</keyword>
<evidence type="ECO:0000259" key="2">
    <source>
        <dbReference type="Pfam" id="PF05360"/>
    </source>
</evidence>
<feature type="transmembrane region" description="Helical" evidence="1">
    <location>
        <begin position="103"/>
        <end position="120"/>
    </location>
</feature>
<evidence type="ECO:0000313" key="4">
    <source>
        <dbReference type="Proteomes" id="UP000281725"/>
    </source>
</evidence>
<organism evidence="3 4">
    <name type="scientific">Aeromonas veronii</name>
    <dbReference type="NCBI Taxonomy" id="654"/>
    <lineage>
        <taxon>Bacteria</taxon>
        <taxon>Pseudomonadati</taxon>
        <taxon>Pseudomonadota</taxon>
        <taxon>Gammaproteobacteria</taxon>
        <taxon>Aeromonadales</taxon>
        <taxon>Aeromonadaceae</taxon>
        <taxon>Aeromonas</taxon>
    </lineage>
</organism>
<dbReference type="PANTHER" id="PTHR37290:SF1">
    <property type="entry name" value="INNER MEMBRANE PROTEIN YIAA"/>
    <property type="match status" value="1"/>
</dbReference>
<dbReference type="Proteomes" id="UP000281725">
    <property type="component" value="Unassembled WGS sequence"/>
</dbReference>
<dbReference type="PANTHER" id="PTHR37290">
    <property type="entry name" value="INNER MEMBRANE PROTEIN YIAA-RELATED"/>
    <property type="match status" value="1"/>
</dbReference>
<dbReference type="AlphaFoldDB" id="A0A3A9I8Y7"/>
<dbReference type="NCBIfam" id="NF008482">
    <property type="entry name" value="PRK11383.1"/>
    <property type="match status" value="1"/>
</dbReference>
<feature type="transmembrane region" description="Helical" evidence="1">
    <location>
        <begin position="76"/>
        <end position="97"/>
    </location>
</feature>
<dbReference type="InterPro" id="IPR008024">
    <property type="entry name" value="YiaAB"/>
</dbReference>
<keyword evidence="1" id="KW-1133">Transmembrane helix</keyword>
<reference evidence="3 4" key="1">
    <citation type="submission" date="2018-09" db="EMBL/GenBank/DDBJ databases">
        <title>Genome sequencing of Aeromonas veronii MS-17-88.</title>
        <authorList>
            <person name="Tekedar H.C."/>
            <person name="Arick M.A."/>
            <person name="Hsu C.-Y."/>
            <person name="Thrash A."/>
            <person name="Karsi A."/>
            <person name="Lawrence M.L."/>
            <person name="Abdelhamed H."/>
        </authorList>
    </citation>
    <scope>NUCLEOTIDE SEQUENCE [LARGE SCALE GENOMIC DNA]</scope>
    <source>
        <strain evidence="3 4">MS 17-88</strain>
    </source>
</reference>
<dbReference type="InterPro" id="IPR038972">
    <property type="entry name" value="YiaA-like"/>
</dbReference>
<dbReference type="Pfam" id="PF05360">
    <property type="entry name" value="YiaAB"/>
    <property type="match status" value="2"/>
</dbReference>
<evidence type="ECO:0000256" key="1">
    <source>
        <dbReference type="SAM" id="Phobius"/>
    </source>
</evidence>